<dbReference type="EMBL" id="CP001650">
    <property type="protein sequence ID" value="ADF52887.1"/>
    <property type="molecule type" value="Genomic_DNA"/>
</dbReference>
<dbReference type="AlphaFoldDB" id="D5BEC8"/>
<dbReference type="STRING" id="655815.ZPR_2564"/>
<evidence type="ECO:0000313" key="1">
    <source>
        <dbReference type="EMBL" id="ADF52887.1"/>
    </source>
</evidence>
<evidence type="ECO:0000313" key="2">
    <source>
        <dbReference type="Proteomes" id="UP000001654"/>
    </source>
</evidence>
<reference evidence="1 2" key="1">
    <citation type="journal article" date="2010" name="BMC Genomics">
        <title>The complete genome of Zunongwangia profunda SM-A87 reveals its adaptation to the deep-sea environment and ecological role in sedimentary organic nitrogen degradation.</title>
        <authorList>
            <person name="Qin Q.L."/>
            <person name="Zhang X.Y."/>
            <person name="Wang X.M."/>
            <person name="Liu G.M."/>
            <person name="Chen X.L."/>
            <person name="Xie B.B."/>
            <person name="Dang H.Y."/>
            <person name="Zhou B.C."/>
            <person name="Yu J."/>
            <person name="Zhang Y.Z."/>
        </authorList>
    </citation>
    <scope>NUCLEOTIDE SEQUENCE [LARGE SCALE GENOMIC DNA]</scope>
    <source>
        <strain evidence="2">DSM 18752 / CCTCC AB 206139 / SM-A87</strain>
    </source>
</reference>
<dbReference type="eggNOG" id="ENOG50332Q2">
    <property type="taxonomic scope" value="Bacteria"/>
</dbReference>
<name>D5BEC8_ZUNPS</name>
<accession>D5BEC8</accession>
<dbReference type="Proteomes" id="UP000001654">
    <property type="component" value="Chromosome"/>
</dbReference>
<proteinExistence type="predicted"/>
<gene>
    <name evidence="1" type="ordered locus">ZPR_2564</name>
</gene>
<organism evidence="1 2">
    <name type="scientific">Zunongwangia profunda (strain DSM 18752 / CCTCC AB 206139 / SM-A87)</name>
    <name type="common">Wangia profunda</name>
    <dbReference type="NCBI Taxonomy" id="655815"/>
    <lineage>
        <taxon>Bacteria</taxon>
        <taxon>Pseudomonadati</taxon>
        <taxon>Bacteroidota</taxon>
        <taxon>Flavobacteriia</taxon>
        <taxon>Flavobacteriales</taxon>
        <taxon>Flavobacteriaceae</taxon>
        <taxon>Zunongwangia</taxon>
    </lineage>
</organism>
<keyword evidence="2" id="KW-1185">Reference proteome</keyword>
<protein>
    <submittedName>
        <fullName evidence="1">Uncharacterized protein</fullName>
    </submittedName>
</protein>
<dbReference type="HOGENOM" id="CLU_132570_1_1_10"/>
<dbReference type="KEGG" id="zpr:ZPR_2564"/>
<sequence length="126" mass="14737">MPRQILAILLLLSFAYRPVFQIGEISYYQFNLDYIIKSYCINKNKPALHCNGKCYLMQQLEKSNNLGNSKASVNIAASFLPAYFHIPPDYQLIHTFFYVEIGECCFRKHFKDNPFFPEIEHPPSYS</sequence>